<dbReference type="Proteomes" id="UP001375240">
    <property type="component" value="Unassembled WGS sequence"/>
</dbReference>
<keyword evidence="3" id="KW-1185">Reference proteome</keyword>
<sequence>MTTASTASTNYDWAAPPEYADAAQSDNTLKEPASDTIEDVSDAEATTQVPNVAGYSTYTVEFAKRSLHMDYLIKDASDTPKFYVNNKHLVAKLRGGRPDVVIHAGSDDKGPVVFASRSNVMGTTHEICFGNPTTSDKYAELHLKNAFSLTATWSPPGSDKKYTFQRVHGKEAQSLGGRKTSLLTLKLTDDETSEIVATYLNDGVKTWRKAGTYQIKPNPKIGDDWDKYVMFVGCVLTEKERRARRWAASAGGHGGP</sequence>
<name>A0AAV9UMS2_9PEZI</name>
<protein>
    <submittedName>
        <fullName evidence="2">Uncharacterized protein</fullName>
    </submittedName>
</protein>
<evidence type="ECO:0000256" key="1">
    <source>
        <dbReference type="SAM" id="MobiDB-lite"/>
    </source>
</evidence>
<reference evidence="2 3" key="1">
    <citation type="submission" date="2019-10" db="EMBL/GenBank/DDBJ databases">
        <authorList>
            <person name="Palmer J.M."/>
        </authorList>
    </citation>
    <scope>NUCLEOTIDE SEQUENCE [LARGE SCALE GENOMIC DNA]</scope>
    <source>
        <strain evidence="2 3">TWF696</strain>
    </source>
</reference>
<gene>
    <name evidence="2" type="ORF">TWF696_007528</name>
</gene>
<accession>A0AAV9UMS2</accession>
<proteinExistence type="predicted"/>
<organism evidence="2 3">
    <name type="scientific">Orbilia brochopaga</name>
    <dbReference type="NCBI Taxonomy" id="3140254"/>
    <lineage>
        <taxon>Eukaryota</taxon>
        <taxon>Fungi</taxon>
        <taxon>Dikarya</taxon>
        <taxon>Ascomycota</taxon>
        <taxon>Pezizomycotina</taxon>
        <taxon>Orbiliomycetes</taxon>
        <taxon>Orbiliales</taxon>
        <taxon>Orbiliaceae</taxon>
        <taxon>Orbilia</taxon>
    </lineage>
</organism>
<feature type="region of interest" description="Disordered" evidence="1">
    <location>
        <begin position="1"/>
        <end position="35"/>
    </location>
</feature>
<dbReference type="EMBL" id="JAVHNQ010000006">
    <property type="protein sequence ID" value="KAK6343875.1"/>
    <property type="molecule type" value="Genomic_DNA"/>
</dbReference>
<evidence type="ECO:0000313" key="3">
    <source>
        <dbReference type="Proteomes" id="UP001375240"/>
    </source>
</evidence>
<dbReference type="AlphaFoldDB" id="A0AAV9UMS2"/>
<evidence type="ECO:0000313" key="2">
    <source>
        <dbReference type="EMBL" id="KAK6343875.1"/>
    </source>
</evidence>
<comment type="caution">
    <text evidence="2">The sequence shown here is derived from an EMBL/GenBank/DDBJ whole genome shotgun (WGS) entry which is preliminary data.</text>
</comment>
<feature type="compositionally biased region" description="Polar residues" evidence="1">
    <location>
        <begin position="1"/>
        <end position="11"/>
    </location>
</feature>